<keyword evidence="8" id="KW-1133">Transmembrane helix</keyword>
<dbReference type="PROSITE" id="PS50109">
    <property type="entry name" value="HIS_KIN"/>
    <property type="match status" value="1"/>
</dbReference>
<evidence type="ECO:0000256" key="9">
    <source>
        <dbReference type="ARBA" id="ARBA00023136"/>
    </source>
</evidence>
<keyword evidence="9" id="KW-0472">Membrane</keyword>
<comment type="catalytic activity">
    <reaction evidence="1">
        <text>ATP + protein L-histidine = ADP + protein N-phospho-L-histidine.</text>
        <dbReference type="EC" id="2.7.13.3"/>
    </reaction>
</comment>
<keyword evidence="6" id="KW-0812">Transmembrane</keyword>
<dbReference type="GO" id="GO:0004673">
    <property type="term" value="F:protein histidine kinase activity"/>
    <property type="evidence" value="ECO:0007669"/>
    <property type="project" value="UniProtKB-EC"/>
</dbReference>
<dbReference type="RefSeq" id="WP_095678036.1">
    <property type="nucleotide sequence ID" value="NZ_CP024307.1"/>
</dbReference>
<evidence type="ECO:0000256" key="5">
    <source>
        <dbReference type="ARBA" id="ARBA00022679"/>
    </source>
</evidence>
<dbReference type="SMART" id="SM00387">
    <property type="entry name" value="HATPase_c"/>
    <property type="match status" value="1"/>
</dbReference>
<dbReference type="Proteomes" id="UP000239340">
    <property type="component" value="Chromosome"/>
</dbReference>
<evidence type="ECO:0000256" key="4">
    <source>
        <dbReference type="ARBA" id="ARBA00022553"/>
    </source>
</evidence>
<dbReference type="GO" id="GO:0000160">
    <property type="term" value="P:phosphorelay signal transduction system"/>
    <property type="evidence" value="ECO:0007669"/>
    <property type="project" value="TreeGrafter"/>
</dbReference>
<evidence type="ECO:0000256" key="3">
    <source>
        <dbReference type="ARBA" id="ARBA00012438"/>
    </source>
</evidence>
<evidence type="ECO:0000256" key="1">
    <source>
        <dbReference type="ARBA" id="ARBA00000085"/>
    </source>
</evidence>
<dbReference type="InterPro" id="IPR050428">
    <property type="entry name" value="TCS_sensor_his_kinase"/>
</dbReference>
<reference evidence="11 12" key="1">
    <citation type="submission" date="2017-10" db="EMBL/GenBank/DDBJ databases">
        <title>Analysis of the genome sequences of Rhizobium populations associated to common bean (phaseolus vulgaris).</title>
        <authorList>
            <person name="Bustos P."/>
            <person name="Santamaria R.I."/>
            <person name="Miranda-Sanchez F."/>
            <person name="Perez-Carrascal O."/>
            <person name="Juarez S."/>
            <person name="Lozano L."/>
            <person name="Martinez-Flores I."/>
            <person name="Vinuesa P."/>
            <person name="Martinez-Romero E."/>
            <person name="Cevallos M.A."/>
            <person name="Romero D."/>
            <person name="Davila G."/>
            <person name="Gonzalez V."/>
        </authorList>
    </citation>
    <scope>NUCLEOTIDE SEQUENCE [LARGE SCALE GENOMIC DNA]</scope>
    <source>
        <strain evidence="11 12">NXT3</strain>
    </source>
</reference>
<keyword evidence="7 11" id="KW-0418">Kinase</keyword>
<evidence type="ECO:0000256" key="2">
    <source>
        <dbReference type="ARBA" id="ARBA00004370"/>
    </source>
</evidence>
<keyword evidence="4" id="KW-0597">Phosphoprotein</keyword>
<accession>A0A2L0H0B1</accession>
<dbReference type="InterPro" id="IPR003594">
    <property type="entry name" value="HATPase_dom"/>
</dbReference>
<evidence type="ECO:0000313" key="12">
    <source>
        <dbReference type="Proteomes" id="UP000239340"/>
    </source>
</evidence>
<dbReference type="EMBL" id="CP024307">
    <property type="protein sequence ID" value="AUX74880.1"/>
    <property type="molecule type" value="Genomic_DNA"/>
</dbReference>
<dbReference type="PRINTS" id="PR00344">
    <property type="entry name" value="BCTRLSENSOR"/>
</dbReference>
<dbReference type="InterPro" id="IPR005467">
    <property type="entry name" value="His_kinase_dom"/>
</dbReference>
<dbReference type="AlphaFoldDB" id="A0A2L0H0B1"/>
<evidence type="ECO:0000256" key="7">
    <source>
        <dbReference type="ARBA" id="ARBA00022777"/>
    </source>
</evidence>
<dbReference type="Gene3D" id="3.30.565.10">
    <property type="entry name" value="Histidine kinase-like ATPase, C-terminal domain"/>
    <property type="match status" value="1"/>
</dbReference>
<dbReference type="PANTHER" id="PTHR45436">
    <property type="entry name" value="SENSOR HISTIDINE KINASE YKOH"/>
    <property type="match status" value="1"/>
</dbReference>
<dbReference type="Pfam" id="PF02518">
    <property type="entry name" value="HATPase_c"/>
    <property type="match status" value="1"/>
</dbReference>
<organism evidence="11 12">
    <name type="scientific">Rhizobium fredii</name>
    <name type="common">Sinorhizobium fredii</name>
    <dbReference type="NCBI Taxonomy" id="380"/>
    <lineage>
        <taxon>Bacteria</taxon>
        <taxon>Pseudomonadati</taxon>
        <taxon>Pseudomonadota</taxon>
        <taxon>Alphaproteobacteria</taxon>
        <taxon>Hyphomicrobiales</taxon>
        <taxon>Rhizobiaceae</taxon>
        <taxon>Sinorhizobium/Ensifer group</taxon>
        <taxon>Sinorhizobium</taxon>
    </lineage>
</organism>
<dbReference type="Gene3D" id="1.10.287.130">
    <property type="match status" value="1"/>
</dbReference>
<gene>
    <name evidence="11" type="ORF">NXT3_CH00269</name>
</gene>
<comment type="subcellular location">
    <subcellularLocation>
        <location evidence="2">Membrane</location>
    </subcellularLocation>
</comment>
<evidence type="ECO:0000259" key="10">
    <source>
        <dbReference type="PROSITE" id="PS50109"/>
    </source>
</evidence>
<protein>
    <recommendedName>
        <fullName evidence="3">histidine kinase</fullName>
        <ecNumber evidence="3">2.7.13.3</ecNumber>
    </recommendedName>
</protein>
<name>A0A2L0H0B1_RHIFR</name>
<dbReference type="InterPro" id="IPR004358">
    <property type="entry name" value="Sig_transdc_His_kin-like_C"/>
</dbReference>
<dbReference type="InterPro" id="IPR036890">
    <property type="entry name" value="HATPase_C_sf"/>
</dbReference>
<dbReference type="SUPFAM" id="SSF55874">
    <property type="entry name" value="ATPase domain of HSP90 chaperone/DNA topoisomerase II/histidine kinase"/>
    <property type="match status" value="1"/>
</dbReference>
<evidence type="ECO:0000313" key="11">
    <source>
        <dbReference type="EMBL" id="AUX74880.1"/>
    </source>
</evidence>
<proteinExistence type="predicted"/>
<dbReference type="PANTHER" id="PTHR45436:SF5">
    <property type="entry name" value="SENSOR HISTIDINE KINASE TRCS"/>
    <property type="match status" value="1"/>
</dbReference>
<evidence type="ECO:0000256" key="8">
    <source>
        <dbReference type="ARBA" id="ARBA00022989"/>
    </source>
</evidence>
<dbReference type="GO" id="GO:0005886">
    <property type="term" value="C:plasma membrane"/>
    <property type="evidence" value="ECO:0007669"/>
    <property type="project" value="TreeGrafter"/>
</dbReference>
<evidence type="ECO:0000256" key="6">
    <source>
        <dbReference type="ARBA" id="ARBA00022692"/>
    </source>
</evidence>
<keyword evidence="5" id="KW-0808">Transferase</keyword>
<dbReference type="EC" id="2.7.13.3" evidence="3"/>
<feature type="domain" description="Histidine kinase" evidence="10">
    <location>
        <begin position="246"/>
        <end position="447"/>
    </location>
</feature>
<sequence>MMRSLRLRLAVGAVIAIGLVLLVAWLSLTRLFTDHVVGRYRSEMMTTVDTLAAELAVRDGKLMLTGEPADPRFDLPNGGRYWQISPIDGSDILRSRSLWDVSIDADAPPSPHYEGFTTSEGPDGRLMLVHSQTLSLGEDARPVRFVASAAFPQRELDEALGDFQAPLRLMLLATAGVLAAAAFFQNAIGLVPLRRLSERAAAVRAGRERDFGTSGPSEVQPLVSEINLLLKEREVAVERARARASDLAHGLKTPLTVLAQLADRLPPEDRALALRQVELARQRADRQLQAARMGVERMATTSVMGLGGKLVSVLRPVTAERNVAWEVSIDSSLSLDVDPADLAECLGNLLDNAAKWARSFIRFSARRANDAITIVIEDDGPGIAEQDREAILKRGARIDSSDEREPEGTGLGLAISADIADAYGASLTIDQSDLGGLRARLTFPVRVVRRPWRDPV</sequence>